<dbReference type="STRING" id="9796.ENSECAP00000042604"/>
<dbReference type="AlphaFoldDB" id="A0A3Q2I3X6"/>
<dbReference type="FunCoup" id="A0A3Q2I3X6">
    <property type="interactions" value="93"/>
</dbReference>
<keyword evidence="1 4" id="KW-0479">Metal-binding</keyword>
<keyword evidence="2" id="KW-0378">Hydrolase</keyword>
<dbReference type="InParanoid" id="A0A3Q2I3X6"/>
<dbReference type="Gene3D" id="3.60.10.10">
    <property type="entry name" value="Endonuclease/exonuclease/phosphatase"/>
    <property type="match status" value="1"/>
</dbReference>
<evidence type="ECO:0000313" key="6">
    <source>
        <dbReference type="Ensembl" id="ENSECAP00000042604.2"/>
    </source>
</evidence>
<protein>
    <recommendedName>
        <fullName evidence="8">Endonuclease/exonuclease/phosphatase domain-containing protein</fullName>
    </recommendedName>
</protein>
<evidence type="ECO:0000256" key="3">
    <source>
        <dbReference type="ARBA" id="ARBA00022842"/>
    </source>
</evidence>
<dbReference type="PANTHER" id="PTHR22748:SF25">
    <property type="entry name" value="ENDONUCLEASE_EXONUCLEASE_PHOSPHATASE DOMAIN-CONTAINING PROTEIN"/>
    <property type="match status" value="1"/>
</dbReference>
<dbReference type="GO" id="GO:0016787">
    <property type="term" value="F:hydrolase activity"/>
    <property type="evidence" value="ECO:0007669"/>
    <property type="project" value="UniProtKB-KW"/>
</dbReference>
<keyword evidence="7" id="KW-1185">Reference proteome</keyword>
<dbReference type="GeneTree" id="ENSGT00950000183016"/>
<dbReference type="GO" id="GO:0006281">
    <property type="term" value="P:DNA repair"/>
    <property type="evidence" value="ECO:0007669"/>
    <property type="project" value="InterPro"/>
</dbReference>
<evidence type="ECO:0008006" key="8">
    <source>
        <dbReference type="Google" id="ProtNLM"/>
    </source>
</evidence>
<evidence type="ECO:0000256" key="1">
    <source>
        <dbReference type="ARBA" id="ARBA00022723"/>
    </source>
</evidence>
<evidence type="ECO:0000256" key="2">
    <source>
        <dbReference type="ARBA" id="ARBA00022801"/>
    </source>
</evidence>
<dbReference type="GO" id="GO:0004518">
    <property type="term" value="F:nuclease activity"/>
    <property type="evidence" value="ECO:0007669"/>
    <property type="project" value="InterPro"/>
</dbReference>
<evidence type="ECO:0000256" key="4">
    <source>
        <dbReference type="PIRSR" id="PIRSR604808-2"/>
    </source>
</evidence>
<dbReference type="GO" id="GO:0046872">
    <property type="term" value="F:metal ion binding"/>
    <property type="evidence" value="ECO:0007669"/>
    <property type="project" value="UniProtKB-KW"/>
</dbReference>
<reference evidence="6 7" key="1">
    <citation type="journal article" date="2009" name="Science">
        <title>Genome sequence, comparative analysis, and population genetics of the domestic horse.</title>
        <authorList>
            <consortium name="Broad Institute Genome Sequencing Platform"/>
            <consortium name="Broad Institute Whole Genome Assembly Team"/>
            <person name="Wade C.M."/>
            <person name="Giulotto E."/>
            <person name="Sigurdsson S."/>
            <person name="Zoli M."/>
            <person name="Gnerre S."/>
            <person name="Imsland F."/>
            <person name="Lear T.L."/>
            <person name="Adelson D.L."/>
            <person name="Bailey E."/>
            <person name="Bellone R.R."/>
            <person name="Bloecker H."/>
            <person name="Distl O."/>
            <person name="Edgar R.C."/>
            <person name="Garber M."/>
            <person name="Leeb T."/>
            <person name="Mauceli E."/>
            <person name="MacLeod J.N."/>
            <person name="Penedo M.C.T."/>
            <person name="Raison J.M."/>
            <person name="Sharpe T."/>
            <person name="Vogel J."/>
            <person name="Andersson L."/>
            <person name="Antczak D.F."/>
            <person name="Biagi T."/>
            <person name="Binns M.M."/>
            <person name="Chowdhary B.P."/>
            <person name="Coleman S.J."/>
            <person name="Della Valle G."/>
            <person name="Fryc S."/>
            <person name="Guerin G."/>
            <person name="Hasegawa T."/>
            <person name="Hill E.W."/>
            <person name="Jurka J."/>
            <person name="Kiialainen A."/>
            <person name="Lindgren G."/>
            <person name="Liu J."/>
            <person name="Magnani E."/>
            <person name="Mickelson J.R."/>
            <person name="Murray J."/>
            <person name="Nergadze S.G."/>
            <person name="Onofrio R."/>
            <person name="Pedroni S."/>
            <person name="Piras M.F."/>
            <person name="Raudsepp T."/>
            <person name="Rocchi M."/>
            <person name="Roeed K.H."/>
            <person name="Ryder O.A."/>
            <person name="Searle S."/>
            <person name="Skow L."/>
            <person name="Swinburne J.E."/>
            <person name="Syvaenen A.C."/>
            <person name="Tozaki T."/>
            <person name="Valberg S.J."/>
            <person name="Vaudin M."/>
            <person name="White J.R."/>
            <person name="Zody M.C."/>
            <person name="Lander E.S."/>
            <person name="Lindblad-Toh K."/>
        </authorList>
    </citation>
    <scope>NUCLEOTIDE SEQUENCE [LARGE SCALE GENOMIC DNA]</scope>
    <source>
        <strain evidence="6 7">Thoroughbred</strain>
    </source>
</reference>
<keyword evidence="3 4" id="KW-0460">Magnesium</keyword>
<dbReference type="Proteomes" id="UP000002281">
    <property type="component" value="Chromosome 25"/>
</dbReference>
<dbReference type="InterPro" id="IPR004808">
    <property type="entry name" value="AP_endonuc_1"/>
</dbReference>
<comment type="cofactor">
    <cofactor evidence="4">
        <name>Mg(2+)</name>
        <dbReference type="ChEBI" id="CHEBI:18420"/>
    </cofactor>
    <cofactor evidence="4">
        <name>Mn(2+)</name>
        <dbReference type="ChEBI" id="CHEBI:29035"/>
    </cofactor>
    <text evidence="4">Probably binds two magnesium or manganese ions per subunit.</text>
</comment>
<sequence length="149" mass="17215">MIKGTLHQEDITLINIYAPNTGAPKFVKQLLIELKEDINNNTIIVGDLNTPLTPMDRTSRQNINKEIIELNEKLDQMDLIDIYRTLHPKTAECTFFSSVHRTFSKTNHMLGSKGSLNKFKKIEITSRIFSDNNETRNHLQEKGWKNTNM</sequence>
<feature type="binding site" evidence="4">
    <location>
        <position position="49"/>
    </location>
    <ligand>
        <name>Mg(2+)</name>
        <dbReference type="ChEBI" id="CHEBI:18420"/>
        <label>1</label>
    </ligand>
</feature>
<reference evidence="6" key="3">
    <citation type="submission" date="2025-09" db="UniProtKB">
        <authorList>
            <consortium name="Ensembl"/>
        </authorList>
    </citation>
    <scope>IDENTIFICATION</scope>
    <source>
        <strain evidence="6">Thoroughbred</strain>
    </source>
</reference>
<reference evidence="6" key="2">
    <citation type="submission" date="2025-08" db="UniProtKB">
        <authorList>
            <consortium name="Ensembl"/>
        </authorList>
    </citation>
    <scope>IDENTIFICATION</scope>
    <source>
        <strain evidence="6">Thoroughbred</strain>
    </source>
</reference>
<name>A0A3Q2I3X6_HORSE</name>
<feature type="site" description="Transition state stabilizer" evidence="5">
    <location>
        <position position="49"/>
    </location>
</feature>
<proteinExistence type="predicted"/>
<organism evidence="6 7">
    <name type="scientific">Equus caballus</name>
    <name type="common">Horse</name>
    <dbReference type="NCBI Taxonomy" id="9796"/>
    <lineage>
        <taxon>Eukaryota</taxon>
        <taxon>Metazoa</taxon>
        <taxon>Chordata</taxon>
        <taxon>Craniata</taxon>
        <taxon>Vertebrata</taxon>
        <taxon>Euteleostomi</taxon>
        <taxon>Mammalia</taxon>
        <taxon>Eutheria</taxon>
        <taxon>Laurasiatheria</taxon>
        <taxon>Perissodactyla</taxon>
        <taxon>Equidae</taxon>
        <taxon>Equus</taxon>
    </lineage>
</organism>
<evidence type="ECO:0000256" key="5">
    <source>
        <dbReference type="PIRSR" id="PIRSR604808-3"/>
    </source>
</evidence>
<keyword evidence="4" id="KW-0464">Manganese</keyword>
<dbReference type="Bgee" id="ENSECAG00000042170">
    <property type="expression patterns" value="Expressed in inner cell mass and 8 other cell types or tissues"/>
</dbReference>
<dbReference type="SUPFAM" id="SSF56219">
    <property type="entry name" value="DNase I-like"/>
    <property type="match status" value="1"/>
</dbReference>
<dbReference type="PaxDb" id="9796-ENSECAP00000042604"/>
<dbReference type="PANTHER" id="PTHR22748">
    <property type="entry name" value="AP ENDONUCLEASE"/>
    <property type="match status" value="1"/>
</dbReference>
<dbReference type="Ensembl" id="ENSECAT00000030023.2">
    <property type="protein sequence ID" value="ENSECAP00000042604.2"/>
    <property type="gene ID" value="ENSECAG00000047237.1"/>
</dbReference>
<evidence type="ECO:0000313" key="7">
    <source>
        <dbReference type="Proteomes" id="UP000002281"/>
    </source>
</evidence>
<dbReference type="InterPro" id="IPR036691">
    <property type="entry name" value="Endo/exonu/phosph_ase_sf"/>
</dbReference>
<accession>A0A3Q2I3X6</accession>
<feature type="binding site" evidence="4">
    <location>
        <position position="47"/>
    </location>
    <ligand>
        <name>Mg(2+)</name>
        <dbReference type="ChEBI" id="CHEBI:18420"/>
        <label>1</label>
    </ligand>
</feature>